<protein>
    <submittedName>
        <fullName evidence="2">Uncharacterized protein</fullName>
    </submittedName>
</protein>
<reference evidence="2 3" key="1">
    <citation type="submission" date="2017-11" db="EMBL/GenBank/DDBJ databases">
        <title>De-novo sequencing of pomegranate (Punica granatum L.) genome.</title>
        <authorList>
            <person name="Akparov Z."/>
            <person name="Amiraslanov A."/>
            <person name="Hajiyeva S."/>
            <person name="Abbasov M."/>
            <person name="Kaur K."/>
            <person name="Hamwieh A."/>
            <person name="Solovyev V."/>
            <person name="Salamov A."/>
            <person name="Braich B."/>
            <person name="Kosarev P."/>
            <person name="Mahmoud A."/>
            <person name="Hajiyev E."/>
            <person name="Babayeva S."/>
            <person name="Izzatullayeva V."/>
            <person name="Mammadov A."/>
            <person name="Mammadov A."/>
            <person name="Sharifova S."/>
            <person name="Ojaghi J."/>
            <person name="Eynullazada K."/>
            <person name="Bayramov B."/>
            <person name="Abdulazimova A."/>
            <person name="Shahmuradov I."/>
        </authorList>
    </citation>
    <scope>NUCLEOTIDE SEQUENCE [LARGE SCALE GENOMIC DNA]</scope>
    <source>
        <strain evidence="3">cv. AG2017</strain>
        <tissue evidence="2">Leaf</tissue>
    </source>
</reference>
<keyword evidence="3" id="KW-1185">Reference proteome</keyword>
<gene>
    <name evidence="2" type="ORF">CRG98_011122</name>
</gene>
<evidence type="ECO:0000313" key="3">
    <source>
        <dbReference type="Proteomes" id="UP000233551"/>
    </source>
</evidence>
<sequence length="202" mass="22313">MAKKGEELTNQCQLRGKLASTHTELSRHDQELAQANTALERSRPRIGVFQSSVGSRTKRDNPRSPPFLYASTCPDTFLGMSHARPSLQLSASLGVVQAHLSLLVPHLQRTPHTSSGMLARRLPGNTQQEGSLNTKCLESGQQTLLVHSWNFDTEAQPSLRKDLEQLLRQIEHSPTHPPRELLARLHLQLKNGPTSPSAVATN</sequence>
<accession>A0A2I0KIZ2</accession>
<evidence type="ECO:0000313" key="2">
    <source>
        <dbReference type="EMBL" id="PKI68484.1"/>
    </source>
</evidence>
<evidence type="ECO:0000256" key="1">
    <source>
        <dbReference type="SAM" id="MobiDB-lite"/>
    </source>
</evidence>
<proteinExistence type="predicted"/>
<feature type="region of interest" description="Disordered" evidence="1">
    <location>
        <begin position="1"/>
        <end position="28"/>
    </location>
</feature>
<comment type="caution">
    <text evidence="2">The sequence shown here is derived from an EMBL/GenBank/DDBJ whole genome shotgun (WGS) entry which is preliminary data.</text>
</comment>
<dbReference type="EMBL" id="PGOL01000553">
    <property type="protein sequence ID" value="PKI68484.1"/>
    <property type="molecule type" value="Genomic_DNA"/>
</dbReference>
<feature type="region of interest" description="Disordered" evidence="1">
    <location>
        <begin position="43"/>
        <end position="67"/>
    </location>
</feature>
<dbReference type="Proteomes" id="UP000233551">
    <property type="component" value="Unassembled WGS sequence"/>
</dbReference>
<name>A0A2I0KIZ2_PUNGR</name>
<dbReference type="AlphaFoldDB" id="A0A2I0KIZ2"/>
<organism evidence="2 3">
    <name type="scientific">Punica granatum</name>
    <name type="common">Pomegranate</name>
    <dbReference type="NCBI Taxonomy" id="22663"/>
    <lineage>
        <taxon>Eukaryota</taxon>
        <taxon>Viridiplantae</taxon>
        <taxon>Streptophyta</taxon>
        <taxon>Embryophyta</taxon>
        <taxon>Tracheophyta</taxon>
        <taxon>Spermatophyta</taxon>
        <taxon>Magnoliopsida</taxon>
        <taxon>eudicotyledons</taxon>
        <taxon>Gunneridae</taxon>
        <taxon>Pentapetalae</taxon>
        <taxon>rosids</taxon>
        <taxon>malvids</taxon>
        <taxon>Myrtales</taxon>
        <taxon>Lythraceae</taxon>
        <taxon>Punica</taxon>
    </lineage>
</organism>